<feature type="compositionally biased region" description="Polar residues" evidence="1">
    <location>
        <begin position="158"/>
        <end position="170"/>
    </location>
</feature>
<dbReference type="EMBL" id="JAQQWP010000002">
    <property type="protein sequence ID" value="KAK8129877.1"/>
    <property type="molecule type" value="Genomic_DNA"/>
</dbReference>
<keyword evidence="2" id="KW-1133">Transmembrane helix</keyword>
<gene>
    <name evidence="3" type="ORF">PG999_002257</name>
</gene>
<accession>A0AAW0R7L8</accession>
<protein>
    <recommendedName>
        <fullName evidence="5">Transmembrane protein</fullName>
    </recommendedName>
</protein>
<proteinExistence type="predicted"/>
<evidence type="ECO:0000256" key="2">
    <source>
        <dbReference type="SAM" id="Phobius"/>
    </source>
</evidence>
<reference evidence="3 4" key="1">
    <citation type="submission" date="2023-01" db="EMBL/GenBank/DDBJ databases">
        <title>Analysis of 21 Apiospora genomes using comparative genomics revels a genus with tremendous synthesis potential of carbohydrate active enzymes and secondary metabolites.</title>
        <authorList>
            <person name="Sorensen T."/>
        </authorList>
    </citation>
    <scope>NUCLEOTIDE SEQUENCE [LARGE SCALE GENOMIC DNA]</scope>
    <source>
        <strain evidence="3 4">CBS 117206</strain>
    </source>
</reference>
<feature type="compositionally biased region" description="Low complexity" evidence="1">
    <location>
        <begin position="148"/>
        <end position="157"/>
    </location>
</feature>
<keyword evidence="4" id="KW-1185">Reference proteome</keyword>
<evidence type="ECO:0000313" key="4">
    <source>
        <dbReference type="Proteomes" id="UP001392437"/>
    </source>
</evidence>
<dbReference type="AlphaFoldDB" id="A0AAW0R7L8"/>
<keyword evidence="2" id="KW-0472">Membrane</keyword>
<evidence type="ECO:0000313" key="3">
    <source>
        <dbReference type="EMBL" id="KAK8129877.1"/>
    </source>
</evidence>
<comment type="caution">
    <text evidence="3">The sequence shown here is derived from an EMBL/GenBank/DDBJ whole genome shotgun (WGS) entry which is preliminary data.</text>
</comment>
<feature type="region of interest" description="Disordered" evidence="1">
    <location>
        <begin position="148"/>
        <end position="170"/>
    </location>
</feature>
<evidence type="ECO:0008006" key="5">
    <source>
        <dbReference type="Google" id="ProtNLM"/>
    </source>
</evidence>
<feature type="transmembrane region" description="Helical" evidence="2">
    <location>
        <begin position="21"/>
        <end position="44"/>
    </location>
</feature>
<evidence type="ECO:0000256" key="1">
    <source>
        <dbReference type="SAM" id="MobiDB-lite"/>
    </source>
</evidence>
<keyword evidence="2" id="KW-0812">Transmembrane</keyword>
<sequence length="351" mass="38104">MRDRYQSVEDKVKRTRHKTAWIGFLVLCGIATAIVVVCMCYIVLDVKRQPSTPVDETDAEHNDALLGVGEEQEWIPADDLLDQMNTFPLTIAEQTTGSRYQGPSTTAALPVLLDLASAHISDEGSLQKRKTLYTTTTVFVLPPTATLAPPSTVTTPPEASSSDPSSTLPMTGNMYCPDPRRPKILTLCNWVHTSVPGMIDADKVPGTIPAASSSAGGGQSATNPFISVRLALLSLWAHIRRGVPSAVPAYITMIRGHSEPATNLETLHLCATTAAELWEKSRELQESLDDALMLVQFQQGLLNSQEGIIESQRLNLEEMARLLVFVQNQTAATTRKSTTADTRGPGHQNAM</sequence>
<organism evidence="3 4">
    <name type="scientific">Apiospora kogelbergensis</name>
    <dbReference type="NCBI Taxonomy" id="1337665"/>
    <lineage>
        <taxon>Eukaryota</taxon>
        <taxon>Fungi</taxon>
        <taxon>Dikarya</taxon>
        <taxon>Ascomycota</taxon>
        <taxon>Pezizomycotina</taxon>
        <taxon>Sordariomycetes</taxon>
        <taxon>Xylariomycetidae</taxon>
        <taxon>Amphisphaeriales</taxon>
        <taxon>Apiosporaceae</taxon>
        <taxon>Apiospora</taxon>
    </lineage>
</organism>
<name>A0AAW0R7L8_9PEZI</name>
<dbReference type="Proteomes" id="UP001392437">
    <property type="component" value="Unassembled WGS sequence"/>
</dbReference>